<sequence length="580" mass="62237">MRVRNSHNDRNNMGQYQPTEATSLLREQLNRSGSSGRIRHIQLPKLRTATGSPKERNATITLALVYLAATLGSSSLGVFSIPATRILEDILCRQHYSGAGDSSDVPIDERLCKVDAIQSRLAFIFAYYFTVRSVVSVLATLPWSIVADRFGRRPVLIAAPIGLLLDQTLFAVACRFSTVIPLQVAWLSPTLNIVGGGVPTLLATLLSMVADIVPETSRGVAFVGLHVAGMTGIALTPSLSAFMADRLGPWPVLLFAISLAAMATIIFVAIPESLPNEKRRKGQLDDALDAEAEHDGIKGLARNVLYRLKESFTLLRSTPLLLLLGTSLAVQPINSSVGQFLNQFVSKRYGVSLAQTGYVQSAYGISHLFVAIVLIPMLSSWLLGRTNTSGIHVEVGSPRSPAPLLAPETPIVEAPPVLDVDGPDRESASSSNTAAAHRRDMLLARASFAVLVVGAVLIALAPSLSACLAGLLVLSLGAGFNSLTRSLVAVFVDVRHRTRVFGLLGIAEEFGTIYAHPFLAVSLSFGMRLDSESRGWFPWIGLPYLGIAILTALATGLLFFVRVPQGRAVVSEQAEEGETW</sequence>
<feature type="transmembrane region" description="Helical" evidence="5">
    <location>
        <begin position="468"/>
        <end position="488"/>
    </location>
</feature>
<name>A0AAN6N5P2_9PEZI</name>
<feature type="transmembrane region" description="Helical" evidence="5">
    <location>
        <begin position="121"/>
        <end position="143"/>
    </location>
</feature>
<gene>
    <name evidence="7" type="ORF">QBC46DRAFT_387240</name>
</gene>
<feature type="transmembrane region" description="Helical" evidence="5">
    <location>
        <begin position="500"/>
        <end position="519"/>
    </location>
</feature>
<keyword evidence="4 5" id="KW-0472">Membrane</keyword>
<dbReference type="InterPro" id="IPR011701">
    <property type="entry name" value="MFS"/>
</dbReference>
<feature type="transmembrane region" description="Helical" evidence="5">
    <location>
        <begin position="320"/>
        <end position="341"/>
    </location>
</feature>
<evidence type="ECO:0000256" key="3">
    <source>
        <dbReference type="ARBA" id="ARBA00022989"/>
    </source>
</evidence>
<feature type="transmembrane region" description="Helical" evidence="5">
    <location>
        <begin position="361"/>
        <end position="383"/>
    </location>
</feature>
<evidence type="ECO:0000256" key="2">
    <source>
        <dbReference type="ARBA" id="ARBA00022692"/>
    </source>
</evidence>
<keyword evidence="2 5" id="KW-0812">Transmembrane</keyword>
<dbReference type="GO" id="GO:0016020">
    <property type="term" value="C:membrane"/>
    <property type="evidence" value="ECO:0007669"/>
    <property type="project" value="UniProtKB-SubCell"/>
</dbReference>
<evidence type="ECO:0000256" key="1">
    <source>
        <dbReference type="ARBA" id="ARBA00004141"/>
    </source>
</evidence>
<dbReference type="InterPro" id="IPR036259">
    <property type="entry name" value="MFS_trans_sf"/>
</dbReference>
<feature type="transmembrane region" description="Helical" evidence="5">
    <location>
        <begin position="60"/>
        <end position="81"/>
    </location>
</feature>
<comment type="subcellular location">
    <subcellularLocation>
        <location evidence="1">Membrane</location>
        <topology evidence="1">Multi-pass membrane protein</topology>
    </subcellularLocation>
</comment>
<feature type="transmembrane region" description="Helical" evidence="5">
    <location>
        <begin position="442"/>
        <end position="462"/>
    </location>
</feature>
<feature type="transmembrane region" description="Helical" evidence="5">
    <location>
        <begin position="539"/>
        <end position="561"/>
    </location>
</feature>
<reference evidence="8" key="1">
    <citation type="journal article" date="2023" name="Mol. Phylogenet. Evol.">
        <title>Genome-scale phylogeny and comparative genomics of the fungal order Sordariales.</title>
        <authorList>
            <person name="Hensen N."/>
            <person name="Bonometti L."/>
            <person name="Westerberg I."/>
            <person name="Brannstrom I.O."/>
            <person name="Guillou S."/>
            <person name="Cros-Aarteil S."/>
            <person name="Calhoun S."/>
            <person name="Haridas S."/>
            <person name="Kuo A."/>
            <person name="Mondo S."/>
            <person name="Pangilinan J."/>
            <person name="Riley R."/>
            <person name="LaButti K."/>
            <person name="Andreopoulos B."/>
            <person name="Lipzen A."/>
            <person name="Chen C."/>
            <person name="Yan M."/>
            <person name="Daum C."/>
            <person name="Ng V."/>
            <person name="Clum A."/>
            <person name="Steindorff A."/>
            <person name="Ohm R.A."/>
            <person name="Martin F."/>
            <person name="Silar P."/>
            <person name="Natvig D.O."/>
            <person name="Lalanne C."/>
            <person name="Gautier V."/>
            <person name="Ament-Velasquez S.L."/>
            <person name="Kruys A."/>
            <person name="Hutchinson M.I."/>
            <person name="Powell A.J."/>
            <person name="Barry K."/>
            <person name="Miller A.N."/>
            <person name="Grigoriev I.V."/>
            <person name="Debuchy R."/>
            <person name="Gladieux P."/>
            <person name="Hiltunen Thoren M."/>
            <person name="Johannesson H."/>
        </authorList>
    </citation>
    <scope>NUCLEOTIDE SEQUENCE [LARGE SCALE GENOMIC DNA]</scope>
    <source>
        <strain evidence="8">CBS 340.73</strain>
    </source>
</reference>
<dbReference type="PROSITE" id="PS50850">
    <property type="entry name" value="MFS"/>
    <property type="match status" value="1"/>
</dbReference>
<keyword evidence="3 5" id="KW-1133">Transmembrane helix</keyword>
<feature type="transmembrane region" description="Helical" evidence="5">
    <location>
        <begin position="155"/>
        <end position="173"/>
    </location>
</feature>
<evidence type="ECO:0000259" key="6">
    <source>
        <dbReference type="PROSITE" id="PS50850"/>
    </source>
</evidence>
<dbReference type="Gene3D" id="1.20.1250.20">
    <property type="entry name" value="MFS general substrate transporter like domains"/>
    <property type="match status" value="2"/>
</dbReference>
<keyword evidence="8" id="KW-1185">Reference proteome</keyword>
<accession>A0AAN6N5P2</accession>
<dbReference type="AlphaFoldDB" id="A0AAN6N5P2"/>
<evidence type="ECO:0000313" key="8">
    <source>
        <dbReference type="Proteomes" id="UP001303473"/>
    </source>
</evidence>
<feature type="transmembrane region" description="Helical" evidence="5">
    <location>
        <begin position="193"/>
        <end position="213"/>
    </location>
</feature>
<dbReference type="GO" id="GO:0022857">
    <property type="term" value="F:transmembrane transporter activity"/>
    <property type="evidence" value="ECO:0007669"/>
    <property type="project" value="InterPro"/>
</dbReference>
<feature type="transmembrane region" description="Helical" evidence="5">
    <location>
        <begin position="250"/>
        <end position="270"/>
    </location>
</feature>
<organism evidence="7 8">
    <name type="scientific">Diplogelasinospora grovesii</name>
    <dbReference type="NCBI Taxonomy" id="303347"/>
    <lineage>
        <taxon>Eukaryota</taxon>
        <taxon>Fungi</taxon>
        <taxon>Dikarya</taxon>
        <taxon>Ascomycota</taxon>
        <taxon>Pezizomycotina</taxon>
        <taxon>Sordariomycetes</taxon>
        <taxon>Sordariomycetidae</taxon>
        <taxon>Sordariales</taxon>
        <taxon>Diplogelasinosporaceae</taxon>
        <taxon>Diplogelasinospora</taxon>
    </lineage>
</organism>
<evidence type="ECO:0000256" key="5">
    <source>
        <dbReference type="SAM" id="Phobius"/>
    </source>
</evidence>
<feature type="domain" description="Major facilitator superfamily (MFS) profile" evidence="6">
    <location>
        <begin position="61"/>
        <end position="566"/>
    </location>
</feature>
<evidence type="ECO:0000313" key="7">
    <source>
        <dbReference type="EMBL" id="KAK3939655.1"/>
    </source>
</evidence>
<dbReference type="InterPro" id="IPR020846">
    <property type="entry name" value="MFS_dom"/>
</dbReference>
<proteinExistence type="predicted"/>
<dbReference type="Pfam" id="PF07690">
    <property type="entry name" value="MFS_1"/>
    <property type="match status" value="1"/>
</dbReference>
<comment type="caution">
    <text evidence="7">The sequence shown here is derived from an EMBL/GenBank/DDBJ whole genome shotgun (WGS) entry which is preliminary data.</text>
</comment>
<protein>
    <submittedName>
        <fullName evidence="7">Major facilitator superfamily domain-containing protein</fullName>
    </submittedName>
</protein>
<dbReference type="SUPFAM" id="SSF103473">
    <property type="entry name" value="MFS general substrate transporter"/>
    <property type="match status" value="2"/>
</dbReference>
<evidence type="ECO:0000256" key="4">
    <source>
        <dbReference type="ARBA" id="ARBA00023136"/>
    </source>
</evidence>
<feature type="transmembrane region" description="Helical" evidence="5">
    <location>
        <begin position="220"/>
        <end position="244"/>
    </location>
</feature>
<dbReference type="Proteomes" id="UP001303473">
    <property type="component" value="Unassembled WGS sequence"/>
</dbReference>
<dbReference type="PANTHER" id="PTHR23507:SF1">
    <property type="entry name" value="FI18259P1-RELATED"/>
    <property type="match status" value="1"/>
</dbReference>
<dbReference type="EMBL" id="MU853807">
    <property type="protein sequence ID" value="KAK3939655.1"/>
    <property type="molecule type" value="Genomic_DNA"/>
</dbReference>
<dbReference type="PANTHER" id="PTHR23507">
    <property type="entry name" value="ZGC:174356"/>
    <property type="match status" value="1"/>
</dbReference>